<comment type="caution">
    <text evidence="1">The sequence shown here is derived from an EMBL/GenBank/DDBJ whole genome shotgun (WGS) entry which is preliminary data.</text>
</comment>
<reference evidence="1 2" key="1">
    <citation type="submission" date="2018-10" db="EMBL/GenBank/DDBJ databases">
        <title>Dokdonia luteus sp. nov., isolated from sea water.</title>
        <authorList>
            <person name="Zhou L.Y."/>
            <person name="Du Z.J."/>
        </authorList>
    </citation>
    <scope>NUCLEOTIDE SEQUENCE [LARGE SCALE GENOMIC DNA]</scope>
    <source>
        <strain evidence="1 2">SH27</strain>
    </source>
</reference>
<proteinExistence type="predicted"/>
<gene>
    <name evidence="1" type="ORF">EAX61_03980</name>
</gene>
<sequence>MKLIFVYNANSGNLNALLDATHKILSPQTYECDLCSLTFGAFREKEEWVRFRESIKSPLIFLHKDEFLKAYKSKWLPKYDFPIVLAERNGELEIAIATERFKEIQNLEALIDEVNNVLKLDWD</sequence>
<protein>
    <submittedName>
        <fullName evidence="1">GTPase</fullName>
    </submittedName>
</protein>
<evidence type="ECO:0000313" key="1">
    <source>
        <dbReference type="EMBL" id="RMB62744.1"/>
    </source>
</evidence>
<dbReference type="OrthoDB" id="572467at2"/>
<evidence type="ECO:0000313" key="2">
    <source>
        <dbReference type="Proteomes" id="UP000281985"/>
    </source>
</evidence>
<accession>A0A3M0GD81</accession>
<dbReference type="Proteomes" id="UP000281985">
    <property type="component" value="Unassembled WGS sequence"/>
</dbReference>
<name>A0A3M0GD81_9FLAO</name>
<dbReference type="RefSeq" id="WP_121916381.1">
    <property type="nucleotide sequence ID" value="NZ_REFV01000003.1"/>
</dbReference>
<organism evidence="1 2">
    <name type="scientific">Dokdonia sinensis</name>
    <dbReference type="NCBI Taxonomy" id="2479847"/>
    <lineage>
        <taxon>Bacteria</taxon>
        <taxon>Pseudomonadati</taxon>
        <taxon>Bacteroidota</taxon>
        <taxon>Flavobacteriia</taxon>
        <taxon>Flavobacteriales</taxon>
        <taxon>Flavobacteriaceae</taxon>
        <taxon>Dokdonia</taxon>
    </lineage>
</organism>
<keyword evidence="2" id="KW-1185">Reference proteome</keyword>
<dbReference type="EMBL" id="REFV01000003">
    <property type="protein sequence ID" value="RMB62744.1"/>
    <property type="molecule type" value="Genomic_DNA"/>
</dbReference>
<dbReference type="AlphaFoldDB" id="A0A3M0GD81"/>